<accession>A0A8S1WLI2</accession>
<dbReference type="Proteomes" id="UP000683925">
    <property type="component" value="Unassembled WGS sequence"/>
</dbReference>
<reference evidence="2" key="1">
    <citation type="submission" date="2021-01" db="EMBL/GenBank/DDBJ databases">
        <authorList>
            <consortium name="Genoscope - CEA"/>
            <person name="William W."/>
        </authorList>
    </citation>
    <scope>NUCLEOTIDE SEQUENCE</scope>
</reference>
<protein>
    <recommendedName>
        <fullName evidence="1">Protein kinase domain-containing protein</fullName>
    </recommendedName>
</protein>
<dbReference type="OrthoDB" id="309937at2759"/>
<evidence type="ECO:0000259" key="1">
    <source>
        <dbReference type="PROSITE" id="PS50011"/>
    </source>
</evidence>
<keyword evidence="3" id="KW-1185">Reference proteome</keyword>
<evidence type="ECO:0000313" key="2">
    <source>
        <dbReference type="EMBL" id="CAD8189922.1"/>
    </source>
</evidence>
<dbReference type="GO" id="GO:0005524">
    <property type="term" value="F:ATP binding"/>
    <property type="evidence" value="ECO:0007669"/>
    <property type="project" value="InterPro"/>
</dbReference>
<dbReference type="GO" id="GO:0005737">
    <property type="term" value="C:cytoplasm"/>
    <property type="evidence" value="ECO:0007669"/>
    <property type="project" value="TreeGrafter"/>
</dbReference>
<sequence length="505" mass="59929">MIERSRDDLYSTGPITPDRSEKINAKCKILGFITGEQYDQQKFVPLRSLLPISIDKLNSIIINLISIILEIVKRDKATPNINLDNIMMLKGDLTMPFIFSYQNKTTARQCEQSLLKQFSLLCKQLGFHKDIIRCDSLQNFQETLLRNIGFEQSEFEKNCRIIKKVLNIEENIDTNYRNKFTELYPINAPKYILNAPNSDQIALKLGYQNREVYELREVEIIEDFENNHLPNLYGYIRYSDILVLFMKKHDWTFENIANKFFRQRQNLQPKQIEQAFLRLFHQMIQAIKYMHSEGIIHRDIKPENIMFDKAYPQQDLFEIINKSVNCVMIDFDRSIVMESYNPKNNTHYEGTPFFRPPEGEQVEYNQTYDIWQLGFMWFVIQKEFYQLRDNLQYELFKSLGKLQANQQTHNHEIKKEVNLLEEQFEKLKVEGKLGEQNMKIVNLKIQKKKDYNSLIEQIGLQTSFVPYDSSLQEIILKMIHIDPQQRATLDDVSKVIENLIKKIEK</sequence>
<feature type="domain" description="Protein kinase" evidence="1">
    <location>
        <begin position="169"/>
        <end position="500"/>
    </location>
</feature>
<dbReference type="InterPro" id="IPR008271">
    <property type="entry name" value="Ser/Thr_kinase_AS"/>
</dbReference>
<comment type="caution">
    <text evidence="2">The sequence shown here is derived from an EMBL/GenBank/DDBJ whole genome shotgun (WGS) entry which is preliminary data.</text>
</comment>
<dbReference type="SMART" id="SM00220">
    <property type="entry name" value="S_TKc"/>
    <property type="match status" value="1"/>
</dbReference>
<dbReference type="PROSITE" id="PS50011">
    <property type="entry name" value="PROTEIN_KINASE_DOM"/>
    <property type="match status" value="1"/>
</dbReference>
<gene>
    <name evidence="2" type="ORF">POCTA_138.1.T0960074</name>
</gene>
<dbReference type="OMA" id="IKYMHSE"/>
<dbReference type="PANTHER" id="PTHR44167:SF24">
    <property type="entry name" value="SERINE_THREONINE-PROTEIN KINASE CHK2"/>
    <property type="match status" value="1"/>
</dbReference>
<dbReference type="PANTHER" id="PTHR44167">
    <property type="entry name" value="OVARIAN-SPECIFIC SERINE/THREONINE-PROTEIN KINASE LOK-RELATED"/>
    <property type="match status" value="1"/>
</dbReference>
<dbReference type="GO" id="GO:0004674">
    <property type="term" value="F:protein serine/threonine kinase activity"/>
    <property type="evidence" value="ECO:0007669"/>
    <property type="project" value="TreeGrafter"/>
</dbReference>
<dbReference type="GO" id="GO:0044773">
    <property type="term" value="P:mitotic DNA damage checkpoint signaling"/>
    <property type="evidence" value="ECO:0007669"/>
    <property type="project" value="TreeGrafter"/>
</dbReference>
<dbReference type="PROSITE" id="PS00108">
    <property type="entry name" value="PROTEIN_KINASE_ST"/>
    <property type="match status" value="1"/>
</dbReference>
<dbReference type="EMBL" id="CAJJDP010000095">
    <property type="protein sequence ID" value="CAD8189922.1"/>
    <property type="molecule type" value="Genomic_DNA"/>
</dbReference>
<dbReference type="InterPro" id="IPR000719">
    <property type="entry name" value="Prot_kinase_dom"/>
</dbReference>
<dbReference type="AlphaFoldDB" id="A0A8S1WLI2"/>
<dbReference type="GO" id="GO:0005634">
    <property type="term" value="C:nucleus"/>
    <property type="evidence" value="ECO:0007669"/>
    <property type="project" value="TreeGrafter"/>
</dbReference>
<name>A0A8S1WLI2_PAROT</name>
<dbReference type="Pfam" id="PF00069">
    <property type="entry name" value="Pkinase"/>
    <property type="match status" value="1"/>
</dbReference>
<organism evidence="2 3">
    <name type="scientific">Paramecium octaurelia</name>
    <dbReference type="NCBI Taxonomy" id="43137"/>
    <lineage>
        <taxon>Eukaryota</taxon>
        <taxon>Sar</taxon>
        <taxon>Alveolata</taxon>
        <taxon>Ciliophora</taxon>
        <taxon>Intramacronucleata</taxon>
        <taxon>Oligohymenophorea</taxon>
        <taxon>Peniculida</taxon>
        <taxon>Parameciidae</taxon>
        <taxon>Paramecium</taxon>
    </lineage>
</organism>
<evidence type="ECO:0000313" key="3">
    <source>
        <dbReference type="Proteomes" id="UP000683925"/>
    </source>
</evidence>
<proteinExistence type="predicted"/>